<evidence type="ECO:0008006" key="3">
    <source>
        <dbReference type="Google" id="ProtNLM"/>
    </source>
</evidence>
<organism evidence="1 2">
    <name type="scientific">Hoeflea poritis</name>
    <dbReference type="NCBI Taxonomy" id="2993659"/>
    <lineage>
        <taxon>Bacteria</taxon>
        <taxon>Pseudomonadati</taxon>
        <taxon>Pseudomonadota</taxon>
        <taxon>Alphaproteobacteria</taxon>
        <taxon>Hyphomicrobiales</taxon>
        <taxon>Rhizobiaceae</taxon>
        <taxon>Hoeflea</taxon>
    </lineage>
</organism>
<comment type="caution">
    <text evidence="1">The sequence shown here is derived from an EMBL/GenBank/DDBJ whole genome shotgun (WGS) entry which is preliminary data.</text>
</comment>
<evidence type="ECO:0000313" key="1">
    <source>
        <dbReference type="EMBL" id="MDA4845832.1"/>
    </source>
</evidence>
<dbReference type="RefSeq" id="WP_271089512.1">
    <property type="nucleotide sequence ID" value="NZ_JAPJZH010000005.1"/>
</dbReference>
<protein>
    <recommendedName>
        <fullName evidence="3">Lipoprotein</fullName>
    </recommendedName>
</protein>
<sequence length="185" mass="19995">MLRSLTVFLVVATLSGCLTVQFGEPYDKVIDDELNSFQKSTAEFLKSMQQNSGNAKSSYGSDESKKYYASSSASLSNMMLRASLLSDRECPSQRVAKIATPALTPSVERLDRAEAGLGISSSNNEGTFAGMNCSTVAIWSLQETHKNLEADHREYGRLSAGVAQLNGLSIDQSVRVALTTVRANK</sequence>
<dbReference type="Proteomes" id="UP001148313">
    <property type="component" value="Unassembled WGS sequence"/>
</dbReference>
<accession>A0ABT4VMA0</accession>
<evidence type="ECO:0000313" key="2">
    <source>
        <dbReference type="Proteomes" id="UP001148313"/>
    </source>
</evidence>
<keyword evidence="2" id="KW-1185">Reference proteome</keyword>
<dbReference type="EMBL" id="JAPJZH010000005">
    <property type="protein sequence ID" value="MDA4845832.1"/>
    <property type="molecule type" value="Genomic_DNA"/>
</dbReference>
<reference evidence="1" key="1">
    <citation type="submission" date="2022-11" db="EMBL/GenBank/DDBJ databases">
        <title>Hoeflea poritis sp. nov., isolated from scleractinian coral Porites lutea.</title>
        <authorList>
            <person name="Zhang G."/>
            <person name="Wei Q."/>
            <person name="Cai L."/>
        </authorList>
    </citation>
    <scope>NUCLEOTIDE SEQUENCE</scope>
    <source>
        <strain evidence="1">E7-10</strain>
    </source>
</reference>
<proteinExistence type="predicted"/>
<gene>
    <name evidence="1" type="ORF">OOZ53_10765</name>
</gene>
<name>A0ABT4VMA0_9HYPH</name>
<dbReference type="PROSITE" id="PS51257">
    <property type="entry name" value="PROKAR_LIPOPROTEIN"/>
    <property type="match status" value="1"/>
</dbReference>